<dbReference type="Proteomes" id="UP001626537">
    <property type="component" value="Chromosome"/>
</dbReference>
<dbReference type="Gene3D" id="1.10.10.10">
    <property type="entry name" value="Winged helix-like DNA-binding domain superfamily/Winged helix DNA-binding domain"/>
    <property type="match status" value="1"/>
</dbReference>
<evidence type="ECO:0000313" key="6">
    <source>
        <dbReference type="EMBL" id="WOJ93476.1"/>
    </source>
</evidence>
<evidence type="ECO:0000256" key="3">
    <source>
        <dbReference type="ARBA" id="ARBA00023125"/>
    </source>
</evidence>
<dbReference type="Pfam" id="PF03466">
    <property type="entry name" value="LysR_substrate"/>
    <property type="match status" value="1"/>
</dbReference>
<dbReference type="Pfam" id="PF00126">
    <property type="entry name" value="HTH_1"/>
    <property type="match status" value="1"/>
</dbReference>
<dbReference type="PANTHER" id="PTHR30126">
    <property type="entry name" value="HTH-TYPE TRANSCRIPTIONAL REGULATOR"/>
    <property type="match status" value="1"/>
</dbReference>
<dbReference type="InterPro" id="IPR036390">
    <property type="entry name" value="WH_DNA-bd_sf"/>
</dbReference>
<reference evidence="6 7" key="1">
    <citation type="submission" date="2023-10" db="EMBL/GenBank/DDBJ databases">
        <title>Two novel species belonging to the OM43/NOR5 clade.</title>
        <authorList>
            <person name="Park M."/>
        </authorList>
    </citation>
    <scope>NUCLEOTIDE SEQUENCE [LARGE SCALE GENOMIC DNA]</scope>
    <source>
        <strain evidence="6 7">IMCC43200</strain>
    </source>
</reference>
<gene>
    <name evidence="6" type="primary">ilvY</name>
    <name evidence="6" type="ORF">R0135_17080</name>
</gene>
<dbReference type="PROSITE" id="PS50931">
    <property type="entry name" value="HTH_LYSR"/>
    <property type="match status" value="1"/>
</dbReference>
<protein>
    <submittedName>
        <fullName evidence="6">HTH-type transcriptional activator IlvY</fullName>
    </submittedName>
</protein>
<keyword evidence="2" id="KW-0805">Transcription regulation</keyword>
<comment type="similarity">
    <text evidence="1">Belongs to the LysR transcriptional regulatory family.</text>
</comment>
<evidence type="ECO:0000313" key="7">
    <source>
        <dbReference type="Proteomes" id="UP001626537"/>
    </source>
</evidence>
<keyword evidence="3" id="KW-0238">DNA-binding</keyword>
<keyword evidence="4" id="KW-0804">Transcription</keyword>
<dbReference type="InterPro" id="IPR000847">
    <property type="entry name" value="LysR_HTH_N"/>
</dbReference>
<evidence type="ECO:0000256" key="4">
    <source>
        <dbReference type="ARBA" id="ARBA00023163"/>
    </source>
</evidence>
<dbReference type="SUPFAM" id="SSF53850">
    <property type="entry name" value="Periplasmic binding protein-like II"/>
    <property type="match status" value="1"/>
</dbReference>
<accession>A0ABZ0I2S2</accession>
<dbReference type="SUPFAM" id="SSF46785">
    <property type="entry name" value="Winged helix' DNA-binding domain"/>
    <property type="match status" value="1"/>
</dbReference>
<dbReference type="EMBL" id="CP136864">
    <property type="protein sequence ID" value="WOJ93476.1"/>
    <property type="molecule type" value="Genomic_DNA"/>
</dbReference>
<sequence length="307" mass="33827">MDSKSLEIFLAVYGNLSFTQTAVEQHLSVSAVSRCVLRLEEELGERLFDRDRRGMTATSGARRLQPVAERMLSEWRSLQDSLGADGALQGELRIFCSVTATHRLLSPLLAAYREAYPQVHILLQTGDQADGIERVRRGSSDVSVIARPESLSASFAFSPLASTPLCLCLPLVDCELQGRINGLKGKALWSALEDAPWVLPERGVSKELIDRWLQGRFLRQPPVYARVAGHEAIVAMVSLGLGVAVLPRLVIDASGLASSLRVLSLNNDLPPFEIGLCARQRRRADPLIDGLWNVAQRLPRRSDRLKA</sequence>
<evidence type="ECO:0000259" key="5">
    <source>
        <dbReference type="PROSITE" id="PS50931"/>
    </source>
</evidence>
<name>A0ABZ0I2S2_9GAMM</name>
<organism evidence="6 7">
    <name type="scientific">Congregibacter variabilis</name>
    <dbReference type="NCBI Taxonomy" id="3081200"/>
    <lineage>
        <taxon>Bacteria</taxon>
        <taxon>Pseudomonadati</taxon>
        <taxon>Pseudomonadota</taxon>
        <taxon>Gammaproteobacteria</taxon>
        <taxon>Cellvibrionales</taxon>
        <taxon>Halieaceae</taxon>
        <taxon>Congregibacter</taxon>
    </lineage>
</organism>
<keyword evidence="7" id="KW-1185">Reference proteome</keyword>
<proteinExistence type="inferred from homology"/>
<dbReference type="InterPro" id="IPR005119">
    <property type="entry name" value="LysR_subst-bd"/>
</dbReference>
<evidence type="ECO:0000256" key="1">
    <source>
        <dbReference type="ARBA" id="ARBA00009437"/>
    </source>
</evidence>
<evidence type="ECO:0000256" key="2">
    <source>
        <dbReference type="ARBA" id="ARBA00023015"/>
    </source>
</evidence>
<dbReference type="NCBIfam" id="NF008722">
    <property type="entry name" value="PRK11716.1"/>
    <property type="match status" value="1"/>
</dbReference>
<dbReference type="InterPro" id="IPR036388">
    <property type="entry name" value="WH-like_DNA-bd_sf"/>
</dbReference>
<dbReference type="RefSeq" id="WP_407348124.1">
    <property type="nucleotide sequence ID" value="NZ_CP136864.1"/>
</dbReference>
<dbReference type="PANTHER" id="PTHR30126:SF81">
    <property type="entry name" value="HTH-TYPE TRANSCRIPTIONAL REGULATOR ILVY"/>
    <property type="match status" value="1"/>
</dbReference>
<dbReference type="Gene3D" id="3.40.190.10">
    <property type="entry name" value="Periplasmic binding protein-like II"/>
    <property type="match status" value="2"/>
</dbReference>
<feature type="domain" description="HTH lysR-type" evidence="5">
    <location>
        <begin position="1"/>
        <end position="58"/>
    </location>
</feature>